<name>A0ABP7YKK5_9SPHI</name>
<keyword evidence="2" id="KW-1185">Reference proteome</keyword>
<dbReference type="EMBL" id="BAAAZI010000006">
    <property type="protein sequence ID" value="GAA4137667.1"/>
    <property type="molecule type" value="Genomic_DNA"/>
</dbReference>
<protein>
    <submittedName>
        <fullName evidence="1">Uncharacterized protein</fullName>
    </submittedName>
</protein>
<proteinExistence type="predicted"/>
<reference evidence="2" key="1">
    <citation type="journal article" date="2019" name="Int. J. Syst. Evol. Microbiol.">
        <title>The Global Catalogue of Microorganisms (GCM) 10K type strain sequencing project: providing services to taxonomists for standard genome sequencing and annotation.</title>
        <authorList>
            <consortium name="The Broad Institute Genomics Platform"/>
            <consortium name="The Broad Institute Genome Sequencing Center for Infectious Disease"/>
            <person name="Wu L."/>
            <person name="Ma J."/>
        </authorList>
    </citation>
    <scope>NUCLEOTIDE SEQUENCE [LARGE SCALE GENOMIC DNA]</scope>
    <source>
        <strain evidence="2">JCM 16704</strain>
    </source>
</reference>
<organism evidence="1 2">
    <name type="scientific">Sphingobacterium kyonggiense</name>
    <dbReference type="NCBI Taxonomy" id="714075"/>
    <lineage>
        <taxon>Bacteria</taxon>
        <taxon>Pseudomonadati</taxon>
        <taxon>Bacteroidota</taxon>
        <taxon>Sphingobacteriia</taxon>
        <taxon>Sphingobacteriales</taxon>
        <taxon>Sphingobacteriaceae</taxon>
        <taxon>Sphingobacterium</taxon>
    </lineage>
</organism>
<gene>
    <name evidence="1" type="ORF">GCM10022216_13900</name>
</gene>
<evidence type="ECO:0000313" key="1">
    <source>
        <dbReference type="EMBL" id="GAA4137667.1"/>
    </source>
</evidence>
<sequence>MLQSCKKDDEQRFEVFIGLSDDYLEEIEVEKMEDQQAKLVVKDAFISVLKDLKINAGRTIEVIRLLPLFFQLNTEITSEEKILLEKDDRIDFVEVDKSKIH</sequence>
<accession>A0ABP7YKK5</accession>
<evidence type="ECO:0000313" key="2">
    <source>
        <dbReference type="Proteomes" id="UP001500101"/>
    </source>
</evidence>
<comment type="caution">
    <text evidence="1">The sequence shown here is derived from an EMBL/GenBank/DDBJ whole genome shotgun (WGS) entry which is preliminary data.</text>
</comment>
<dbReference type="Proteomes" id="UP001500101">
    <property type="component" value="Unassembled WGS sequence"/>
</dbReference>